<name>A0A3N4MEF8_9PEZI</name>
<proteinExistence type="inferred from homology"/>
<gene>
    <name evidence="7" type="ORF">L211DRAFT_779165</name>
</gene>
<protein>
    <recommendedName>
        <fullName evidence="9">Integral membrane protein, Mpv17/PMP22 family</fullName>
    </recommendedName>
</protein>
<evidence type="ECO:0000256" key="1">
    <source>
        <dbReference type="ARBA" id="ARBA00004141"/>
    </source>
</evidence>
<evidence type="ECO:0000313" key="8">
    <source>
        <dbReference type="Proteomes" id="UP000267821"/>
    </source>
</evidence>
<dbReference type="AlphaFoldDB" id="A0A3N4MEF8"/>
<organism evidence="7 8">
    <name type="scientific">Terfezia boudieri ATCC MYA-4762</name>
    <dbReference type="NCBI Taxonomy" id="1051890"/>
    <lineage>
        <taxon>Eukaryota</taxon>
        <taxon>Fungi</taxon>
        <taxon>Dikarya</taxon>
        <taxon>Ascomycota</taxon>
        <taxon>Pezizomycotina</taxon>
        <taxon>Pezizomycetes</taxon>
        <taxon>Pezizales</taxon>
        <taxon>Pezizaceae</taxon>
        <taxon>Terfezia</taxon>
    </lineage>
</organism>
<reference evidence="7 8" key="1">
    <citation type="journal article" date="2018" name="Nat. Ecol. Evol.">
        <title>Pezizomycetes genomes reveal the molecular basis of ectomycorrhizal truffle lifestyle.</title>
        <authorList>
            <person name="Murat C."/>
            <person name="Payen T."/>
            <person name="Noel B."/>
            <person name="Kuo A."/>
            <person name="Morin E."/>
            <person name="Chen J."/>
            <person name="Kohler A."/>
            <person name="Krizsan K."/>
            <person name="Balestrini R."/>
            <person name="Da Silva C."/>
            <person name="Montanini B."/>
            <person name="Hainaut M."/>
            <person name="Levati E."/>
            <person name="Barry K.W."/>
            <person name="Belfiori B."/>
            <person name="Cichocki N."/>
            <person name="Clum A."/>
            <person name="Dockter R.B."/>
            <person name="Fauchery L."/>
            <person name="Guy J."/>
            <person name="Iotti M."/>
            <person name="Le Tacon F."/>
            <person name="Lindquist E.A."/>
            <person name="Lipzen A."/>
            <person name="Malagnac F."/>
            <person name="Mello A."/>
            <person name="Molinier V."/>
            <person name="Miyauchi S."/>
            <person name="Poulain J."/>
            <person name="Riccioni C."/>
            <person name="Rubini A."/>
            <person name="Sitrit Y."/>
            <person name="Splivallo R."/>
            <person name="Traeger S."/>
            <person name="Wang M."/>
            <person name="Zifcakova L."/>
            <person name="Wipf D."/>
            <person name="Zambonelli A."/>
            <person name="Paolocci F."/>
            <person name="Nowrousian M."/>
            <person name="Ottonello S."/>
            <person name="Baldrian P."/>
            <person name="Spatafora J.W."/>
            <person name="Henrissat B."/>
            <person name="Nagy L.G."/>
            <person name="Aury J.M."/>
            <person name="Wincker P."/>
            <person name="Grigoriev I.V."/>
            <person name="Bonfante P."/>
            <person name="Martin F.M."/>
        </authorList>
    </citation>
    <scope>NUCLEOTIDE SEQUENCE [LARGE SCALE GENOMIC DNA]</scope>
    <source>
        <strain evidence="7 8">ATCC MYA-4762</strain>
    </source>
</reference>
<accession>A0A3N4MEF8</accession>
<evidence type="ECO:0000256" key="3">
    <source>
        <dbReference type="ARBA" id="ARBA00022692"/>
    </source>
</evidence>
<evidence type="ECO:0008006" key="9">
    <source>
        <dbReference type="Google" id="ProtNLM"/>
    </source>
</evidence>
<evidence type="ECO:0000256" key="2">
    <source>
        <dbReference type="ARBA" id="ARBA00006824"/>
    </source>
</evidence>
<evidence type="ECO:0000256" key="6">
    <source>
        <dbReference type="RuleBase" id="RU363053"/>
    </source>
</evidence>
<dbReference type="STRING" id="1051890.A0A3N4MEF8"/>
<dbReference type="PANTHER" id="PTHR11266">
    <property type="entry name" value="PEROXISOMAL MEMBRANE PROTEIN 2, PXMP2 MPV17"/>
    <property type="match status" value="1"/>
</dbReference>
<dbReference type="InterPro" id="IPR007248">
    <property type="entry name" value="Mpv17_PMP22"/>
</dbReference>
<comment type="subcellular location">
    <subcellularLocation>
        <location evidence="1">Membrane</location>
        <topology evidence="1">Multi-pass membrane protein</topology>
    </subcellularLocation>
</comment>
<dbReference type="InParanoid" id="A0A3N4MEF8"/>
<keyword evidence="5" id="KW-0472">Membrane</keyword>
<evidence type="ECO:0000256" key="5">
    <source>
        <dbReference type="ARBA" id="ARBA00023136"/>
    </source>
</evidence>
<dbReference type="Proteomes" id="UP000267821">
    <property type="component" value="Unassembled WGS sequence"/>
</dbReference>
<comment type="similarity">
    <text evidence="2 6">Belongs to the peroxisomal membrane protein PXMP2/4 family.</text>
</comment>
<keyword evidence="4" id="KW-1133">Transmembrane helix</keyword>
<dbReference type="EMBL" id="ML121531">
    <property type="protein sequence ID" value="RPB27525.1"/>
    <property type="molecule type" value="Genomic_DNA"/>
</dbReference>
<evidence type="ECO:0000256" key="4">
    <source>
        <dbReference type="ARBA" id="ARBA00022989"/>
    </source>
</evidence>
<dbReference type="GO" id="GO:0005778">
    <property type="term" value="C:peroxisomal membrane"/>
    <property type="evidence" value="ECO:0007669"/>
    <property type="project" value="TreeGrafter"/>
</dbReference>
<evidence type="ECO:0000313" key="7">
    <source>
        <dbReference type="EMBL" id="RPB27525.1"/>
    </source>
</evidence>
<dbReference type="PANTHER" id="PTHR11266:SF80">
    <property type="entry name" value="PEROXISOMAL MEMBRANE PROTEIN 2"/>
    <property type="match status" value="1"/>
</dbReference>
<keyword evidence="8" id="KW-1185">Reference proteome</keyword>
<sequence length="188" mass="20562">MPSAVVISTIQGTILSVFSNILAQCIKAYRSDTPLSLNPTPTLTFALYSILSTPPNYFWQELLESWFPSYTTPPSPPTSKSEGSIQQSLSTSNTIKKFLADQAISAPLNTLAFLAFMKGSALASRSHTSMSELLWEVVRDFPALHIASLKLWPAVGLLSFTLIPVERRVVFGSFVALGWNIYLGLAMS</sequence>
<dbReference type="Pfam" id="PF04117">
    <property type="entry name" value="Mpv17_PMP22"/>
    <property type="match status" value="1"/>
</dbReference>
<keyword evidence="3" id="KW-0812">Transmembrane</keyword>
<dbReference type="OrthoDB" id="10267969at2759"/>